<accession>A0ABV3U7X6</accession>
<sequence>MTGDEVKKETMCGAKYSDIEVASMVRMLMRNQLNHEAVCTMGRDRIMYLSQRIEKLQAAWDDLIGNTEEADAFGNVTVSACDYDAFHRLLKQGV</sequence>
<dbReference type="RefSeq" id="WP_368381367.1">
    <property type="nucleotide sequence ID" value="NZ_JBFRYA010000007.1"/>
</dbReference>
<reference evidence="1 2" key="1">
    <citation type="journal article" date="2011" name="Int. J. Syst. Evol. Microbiol.">
        <title>Zhongshania antarctica gen. nov., sp. nov. and Zhongshania guokunii sp. nov., gammaproteobacteria respectively isolated from coastal attached (fast) ice and surface seawater of the Antarctic.</title>
        <authorList>
            <person name="Li H.J."/>
            <person name="Zhang X.Y."/>
            <person name="Chen C.X."/>
            <person name="Zhang Y.J."/>
            <person name="Gao Z.M."/>
            <person name="Yu Y."/>
            <person name="Chen X.L."/>
            <person name="Chen B."/>
            <person name="Zhang Y.Z."/>
        </authorList>
    </citation>
    <scope>NUCLEOTIDE SEQUENCE [LARGE SCALE GENOMIC DNA]</scope>
    <source>
        <strain evidence="1 2">ZS6-22T</strain>
    </source>
</reference>
<protein>
    <submittedName>
        <fullName evidence="1">Uncharacterized protein</fullName>
    </submittedName>
</protein>
<keyword evidence="2" id="KW-1185">Reference proteome</keyword>
<proteinExistence type="predicted"/>
<name>A0ABV3U7X6_9GAMM</name>
<gene>
    <name evidence="1" type="ORF">AB4876_09260</name>
</gene>
<comment type="caution">
    <text evidence="1">The sequence shown here is derived from an EMBL/GenBank/DDBJ whole genome shotgun (WGS) entry which is preliminary data.</text>
</comment>
<evidence type="ECO:0000313" key="1">
    <source>
        <dbReference type="EMBL" id="MEX1669099.1"/>
    </source>
</evidence>
<dbReference type="EMBL" id="JBFRYA010000007">
    <property type="protein sequence ID" value="MEX1669099.1"/>
    <property type="molecule type" value="Genomic_DNA"/>
</dbReference>
<organism evidence="1 2">
    <name type="scientific">Zhongshania guokunii</name>
    <dbReference type="NCBI Taxonomy" id="641783"/>
    <lineage>
        <taxon>Bacteria</taxon>
        <taxon>Pseudomonadati</taxon>
        <taxon>Pseudomonadota</taxon>
        <taxon>Gammaproteobacteria</taxon>
        <taxon>Cellvibrionales</taxon>
        <taxon>Spongiibacteraceae</taxon>
        <taxon>Zhongshania</taxon>
    </lineage>
</organism>
<evidence type="ECO:0000313" key="2">
    <source>
        <dbReference type="Proteomes" id="UP001557485"/>
    </source>
</evidence>
<dbReference type="Proteomes" id="UP001557485">
    <property type="component" value="Unassembled WGS sequence"/>
</dbReference>